<sequence length="407" mass="44606">MGAERGPPAGAGVRLRCIDLYYMNVAPQKSSSSARRQELQESLNPATAARAGFGLVPRRVEAVTPDSGAWREAQAHFGSLPMAGSGKDDGAAANCILLSFREALRRALRDLERGEGANAGYIIVAEDDMMLCPSFGATLDTAMWELRKATTALGAALHSESLEQNRLDVQGTRLLFEEWPRYPSSSIVFPFRTTWPGELVIPDQPVALLLKASRLREFVGLYEQRLRDFWAPLDWLPASRNAFCRSGAGSPGQFGTGSDRVEQHRVAEGGEIQEPVHASLSCPDFTPARSQVSFMPVVDWFPPAQLPGLQPIPEGTKPGRKWMVVGGGKSQGLLVRSGAEFASFAYRHRLEAGAWIEELGRQGDRLHYKRLHGDGPDWGWVSLRSKGRQLLTVEDPVADAERQQFGG</sequence>
<protein>
    <submittedName>
        <fullName evidence="1">Uncharacterized protein</fullName>
    </submittedName>
</protein>
<proteinExistence type="predicted"/>
<evidence type="ECO:0000313" key="1">
    <source>
        <dbReference type="EMBL" id="CAE4597951.1"/>
    </source>
</evidence>
<reference evidence="1" key="1">
    <citation type="submission" date="2021-01" db="EMBL/GenBank/DDBJ databases">
        <authorList>
            <person name="Corre E."/>
            <person name="Pelletier E."/>
            <person name="Niang G."/>
            <person name="Scheremetjew M."/>
            <person name="Finn R."/>
            <person name="Kale V."/>
            <person name="Holt S."/>
            <person name="Cochrane G."/>
            <person name="Meng A."/>
            <person name="Brown T."/>
            <person name="Cohen L."/>
        </authorList>
    </citation>
    <scope>NUCLEOTIDE SEQUENCE</scope>
    <source>
        <strain evidence="1">CCMP3105</strain>
    </source>
</reference>
<dbReference type="AlphaFoldDB" id="A0A7S4QYM4"/>
<gene>
    <name evidence="1" type="ORF">AMON00008_LOCUS27597</name>
</gene>
<name>A0A7S4QYM4_9DINO</name>
<organism evidence="1">
    <name type="scientific">Alexandrium monilatum</name>
    <dbReference type="NCBI Taxonomy" id="311494"/>
    <lineage>
        <taxon>Eukaryota</taxon>
        <taxon>Sar</taxon>
        <taxon>Alveolata</taxon>
        <taxon>Dinophyceae</taxon>
        <taxon>Gonyaulacales</taxon>
        <taxon>Pyrocystaceae</taxon>
        <taxon>Alexandrium</taxon>
    </lineage>
</organism>
<accession>A0A7S4QYM4</accession>
<dbReference type="EMBL" id="HBNR01039826">
    <property type="protein sequence ID" value="CAE4597951.1"/>
    <property type="molecule type" value="Transcribed_RNA"/>
</dbReference>